<gene>
    <name evidence="1" type="ORF">SAMN05443377_12525</name>
</gene>
<proteinExistence type="predicted"/>
<keyword evidence="2" id="KW-1185">Reference proteome</keyword>
<dbReference type="EMBL" id="FOGZ01000025">
    <property type="protein sequence ID" value="SER98385.1"/>
    <property type="molecule type" value="Genomic_DNA"/>
</dbReference>
<dbReference type="STRING" id="64702.SAMN05443377_12525"/>
<reference evidence="1 2" key="1">
    <citation type="submission" date="2016-10" db="EMBL/GenBank/DDBJ databases">
        <authorList>
            <person name="de Groot N.N."/>
        </authorList>
    </citation>
    <scope>NUCLEOTIDE SEQUENCE [LARGE SCALE GENOMIC DNA]</scope>
    <source>
        <strain evidence="1 2">DSM 16859</strain>
    </source>
</reference>
<sequence length="114" mass="12161">MLKVRAHSKSNPPIRLLRSGENDRIGRTRLRTIALRVSQTAFWPVAARIAPVWFAAKRVKLPLPLGCPLPRLLLLGADGLDPPGGVVDGEAAEFVSLGADQGNSRFGVASVAVD</sequence>
<organism evidence="1 2">
    <name type="scientific">Propionibacterium cyclohexanicum</name>
    <dbReference type="NCBI Taxonomy" id="64702"/>
    <lineage>
        <taxon>Bacteria</taxon>
        <taxon>Bacillati</taxon>
        <taxon>Actinomycetota</taxon>
        <taxon>Actinomycetes</taxon>
        <taxon>Propionibacteriales</taxon>
        <taxon>Propionibacteriaceae</taxon>
        <taxon>Propionibacterium</taxon>
    </lineage>
</organism>
<accession>A0A1H9TMJ6</accession>
<evidence type="ECO:0000313" key="1">
    <source>
        <dbReference type="EMBL" id="SER98385.1"/>
    </source>
</evidence>
<evidence type="ECO:0000313" key="2">
    <source>
        <dbReference type="Proteomes" id="UP000198815"/>
    </source>
</evidence>
<dbReference type="Proteomes" id="UP000198815">
    <property type="component" value="Unassembled WGS sequence"/>
</dbReference>
<dbReference type="AlphaFoldDB" id="A0A1H9TMJ6"/>
<name>A0A1H9TMJ6_9ACTN</name>
<protein>
    <submittedName>
        <fullName evidence="1">Uncharacterized protein</fullName>
    </submittedName>
</protein>